<feature type="region of interest" description="Disordered" evidence="1">
    <location>
        <begin position="106"/>
        <end position="126"/>
    </location>
</feature>
<dbReference type="AlphaFoldDB" id="J3L8B6"/>
<proteinExistence type="predicted"/>
<organism evidence="2">
    <name type="scientific">Oryza brachyantha</name>
    <name type="common">malo sina</name>
    <dbReference type="NCBI Taxonomy" id="4533"/>
    <lineage>
        <taxon>Eukaryota</taxon>
        <taxon>Viridiplantae</taxon>
        <taxon>Streptophyta</taxon>
        <taxon>Embryophyta</taxon>
        <taxon>Tracheophyta</taxon>
        <taxon>Spermatophyta</taxon>
        <taxon>Magnoliopsida</taxon>
        <taxon>Liliopsida</taxon>
        <taxon>Poales</taxon>
        <taxon>Poaceae</taxon>
        <taxon>BOP clade</taxon>
        <taxon>Oryzoideae</taxon>
        <taxon>Oryzeae</taxon>
        <taxon>Oryzinae</taxon>
        <taxon>Oryza</taxon>
    </lineage>
</organism>
<sequence>MKQSDFNHARNFCHFHLFLHHTSVCGIIFLVSPLNHVIAISNCALICQNWLSIQKQFPDFYSSIFISTKQQTLKQVQQGNTLLSMSSKPPSSSAISDGAGAAAAVSRQLEPATTSPLFSSAGRSSL</sequence>
<reference evidence="2" key="1">
    <citation type="journal article" date="2013" name="Nat. Commun.">
        <title>Whole-genome sequencing of Oryza brachyantha reveals mechanisms underlying Oryza genome evolution.</title>
        <authorList>
            <person name="Chen J."/>
            <person name="Huang Q."/>
            <person name="Gao D."/>
            <person name="Wang J."/>
            <person name="Lang Y."/>
            <person name="Liu T."/>
            <person name="Li B."/>
            <person name="Bai Z."/>
            <person name="Luis Goicoechea J."/>
            <person name="Liang C."/>
            <person name="Chen C."/>
            <person name="Zhang W."/>
            <person name="Sun S."/>
            <person name="Liao Y."/>
            <person name="Zhang X."/>
            <person name="Yang L."/>
            <person name="Song C."/>
            <person name="Wang M."/>
            <person name="Shi J."/>
            <person name="Liu G."/>
            <person name="Liu J."/>
            <person name="Zhou H."/>
            <person name="Zhou W."/>
            <person name="Yu Q."/>
            <person name="An N."/>
            <person name="Chen Y."/>
            <person name="Cai Q."/>
            <person name="Wang B."/>
            <person name="Liu B."/>
            <person name="Min J."/>
            <person name="Huang Y."/>
            <person name="Wu H."/>
            <person name="Li Z."/>
            <person name="Zhang Y."/>
            <person name="Yin Y."/>
            <person name="Song W."/>
            <person name="Jiang J."/>
            <person name="Jackson S.A."/>
            <person name="Wing R.A."/>
            <person name="Wang J."/>
            <person name="Chen M."/>
        </authorList>
    </citation>
    <scope>NUCLEOTIDE SEQUENCE [LARGE SCALE GENOMIC DNA]</scope>
    <source>
        <strain evidence="2">cv. IRGC 101232</strain>
    </source>
</reference>
<evidence type="ECO:0000313" key="2">
    <source>
        <dbReference type="EnsemblPlants" id="OB01G54720.1"/>
    </source>
</evidence>
<dbReference type="Gramene" id="OB01G54720.1">
    <property type="protein sequence ID" value="OB01G54720.1"/>
    <property type="gene ID" value="OB01G54720"/>
</dbReference>
<protein>
    <submittedName>
        <fullName evidence="2">Uncharacterized protein</fullName>
    </submittedName>
</protein>
<evidence type="ECO:0000256" key="1">
    <source>
        <dbReference type="SAM" id="MobiDB-lite"/>
    </source>
</evidence>
<dbReference type="EnsemblPlants" id="OB01G54720.1">
    <property type="protein sequence ID" value="OB01G54720.1"/>
    <property type="gene ID" value="OB01G54720"/>
</dbReference>
<evidence type="ECO:0000313" key="3">
    <source>
        <dbReference type="Proteomes" id="UP000006038"/>
    </source>
</evidence>
<reference evidence="2" key="2">
    <citation type="submission" date="2013-04" db="UniProtKB">
        <authorList>
            <consortium name="EnsemblPlants"/>
        </authorList>
    </citation>
    <scope>IDENTIFICATION</scope>
</reference>
<dbReference type="Proteomes" id="UP000006038">
    <property type="component" value="Chromosome 1"/>
</dbReference>
<feature type="compositionally biased region" description="Polar residues" evidence="1">
    <location>
        <begin position="111"/>
        <end position="126"/>
    </location>
</feature>
<accession>J3L8B6</accession>
<name>J3L8B6_ORYBR</name>
<keyword evidence="3" id="KW-1185">Reference proteome</keyword>
<dbReference type="HOGENOM" id="CLU_1985007_0_0_1"/>